<dbReference type="Pfam" id="PF13516">
    <property type="entry name" value="LRR_6"/>
    <property type="match status" value="2"/>
</dbReference>
<feature type="non-terminal residue" evidence="1">
    <location>
        <position position="1"/>
    </location>
</feature>
<reference evidence="1" key="1">
    <citation type="submission" date="2020-05" db="EMBL/GenBank/DDBJ databases">
        <title>WGS assembly of Panicum virgatum.</title>
        <authorList>
            <person name="Lovell J.T."/>
            <person name="Jenkins J."/>
            <person name="Shu S."/>
            <person name="Juenger T.E."/>
            <person name="Schmutz J."/>
        </authorList>
    </citation>
    <scope>NUCLEOTIDE SEQUENCE</scope>
    <source>
        <strain evidence="1">AP13</strain>
    </source>
</reference>
<proteinExistence type="predicted"/>
<dbReference type="PANTHER" id="PTHR38926">
    <property type="entry name" value="F-BOX DOMAIN CONTAINING PROTEIN, EXPRESSED"/>
    <property type="match status" value="1"/>
</dbReference>
<gene>
    <name evidence="1" type="ORF">PVAP13_6KG095800</name>
</gene>
<dbReference type="InterPro" id="IPR006553">
    <property type="entry name" value="Leu-rich_rpt_Cys-con_subtyp"/>
</dbReference>
<evidence type="ECO:0000313" key="2">
    <source>
        <dbReference type="Proteomes" id="UP000823388"/>
    </source>
</evidence>
<evidence type="ECO:0000313" key="1">
    <source>
        <dbReference type="EMBL" id="KAG2582236.1"/>
    </source>
</evidence>
<dbReference type="PANTHER" id="PTHR38926:SF79">
    <property type="entry name" value="OS08G0195800 PROTEIN"/>
    <property type="match status" value="1"/>
</dbReference>
<sequence length="210" mass="23397">RLNRGGLACEAVRRSAGQCEAFCGEYAGDDGFLIYLSEQSPRLRSLRLISCNDVTDIGFTEAVKALPLLEELELSLCGNVGADGVYEVGEVCPQLKRFRLSRPCFSHHRLQNMDKDALGIANMRGLCSLQLFGNHLSNKGLETILDNCPHLECLDIRQCLNIDMNETLLEKCSRIKTIKLPAYPTDDYDLKVESPGTRSPVRTNARYTDP</sequence>
<dbReference type="SUPFAM" id="SSF52047">
    <property type="entry name" value="RNI-like"/>
    <property type="match status" value="1"/>
</dbReference>
<dbReference type="InterPro" id="IPR001611">
    <property type="entry name" value="Leu-rich_rpt"/>
</dbReference>
<dbReference type="EMBL" id="CM029047">
    <property type="protein sequence ID" value="KAG2582236.1"/>
    <property type="molecule type" value="Genomic_DNA"/>
</dbReference>
<comment type="caution">
    <text evidence="1">The sequence shown here is derived from an EMBL/GenBank/DDBJ whole genome shotgun (WGS) entry which is preliminary data.</text>
</comment>
<name>A0A8T0RAG5_PANVG</name>
<dbReference type="Gene3D" id="3.80.10.10">
    <property type="entry name" value="Ribonuclease Inhibitor"/>
    <property type="match status" value="1"/>
</dbReference>
<dbReference type="AlphaFoldDB" id="A0A8T0RAG5"/>
<dbReference type="Proteomes" id="UP000823388">
    <property type="component" value="Chromosome 6K"/>
</dbReference>
<organism evidence="1 2">
    <name type="scientific">Panicum virgatum</name>
    <name type="common">Blackwell switchgrass</name>
    <dbReference type="NCBI Taxonomy" id="38727"/>
    <lineage>
        <taxon>Eukaryota</taxon>
        <taxon>Viridiplantae</taxon>
        <taxon>Streptophyta</taxon>
        <taxon>Embryophyta</taxon>
        <taxon>Tracheophyta</taxon>
        <taxon>Spermatophyta</taxon>
        <taxon>Magnoliopsida</taxon>
        <taxon>Liliopsida</taxon>
        <taxon>Poales</taxon>
        <taxon>Poaceae</taxon>
        <taxon>PACMAD clade</taxon>
        <taxon>Panicoideae</taxon>
        <taxon>Panicodae</taxon>
        <taxon>Paniceae</taxon>
        <taxon>Panicinae</taxon>
        <taxon>Panicum</taxon>
        <taxon>Panicum sect. Hiantes</taxon>
    </lineage>
</organism>
<accession>A0A8T0RAG5</accession>
<dbReference type="SMART" id="SM00367">
    <property type="entry name" value="LRR_CC"/>
    <property type="match status" value="3"/>
</dbReference>
<keyword evidence="2" id="KW-1185">Reference proteome</keyword>
<protein>
    <recommendedName>
        <fullName evidence="3">F-box/LRR-repeat protein 23</fullName>
    </recommendedName>
</protein>
<dbReference type="InterPro" id="IPR032675">
    <property type="entry name" value="LRR_dom_sf"/>
</dbReference>
<evidence type="ECO:0008006" key="3">
    <source>
        <dbReference type="Google" id="ProtNLM"/>
    </source>
</evidence>